<gene>
    <name evidence="2" type="ORF">ACFQ0E_05580</name>
</gene>
<keyword evidence="1" id="KW-1133">Transmembrane helix</keyword>
<feature type="transmembrane region" description="Helical" evidence="1">
    <location>
        <begin position="40"/>
        <end position="57"/>
    </location>
</feature>
<keyword evidence="1" id="KW-0472">Membrane</keyword>
<protein>
    <submittedName>
        <fullName evidence="2">Uncharacterized protein</fullName>
    </submittedName>
</protein>
<evidence type="ECO:0000256" key="1">
    <source>
        <dbReference type="SAM" id="Phobius"/>
    </source>
</evidence>
<sequence length="81" mass="8956">MSTVSRRNLLRHSLVLMILVDLSAGFALLSNQLLGMQPTWSWAVGALLALPIGRWLHRWADGVVSGRIQSVEVMFSGEKIP</sequence>
<evidence type="ECO:0000313" key="2">
    <source>
        <dbReference type="EMBL" id="MFD0725068.1"/>
    </source>
</evidence>
<evidence type="ECO:0000313" key="3">
    <source>
        <dbReference type="Proteomes" id="UP001597110"/>
    </source>
</evidence>
<feature type="transmembrane region" description="Helical" evidence="1">
    <location>
        <begin position="12"/>
        <end position="34"/>
    </location>
</feature>
<organism evidence="2 3">
    <name type="scientific">Lysobacter brunescens</name>
    <dbReference type="NCBI Taxonomy" id="262323"/>
    <lineage>
        <taxon>Bacteria</taxon>
        <taxon>Pseudomonadati</taxon>
        <taxon>Pseudomonadota</taxon>
        <taxon>Gammaproteobacteria</taxon>
        <taxon>Lysobacterales</taxon>
        <taxon>Lysobacteraceae</taxon>
        <taxon>Lysobacter</taxon>
    </lineage>
</organism>
<reference evidence="3" key="1">
    <citation type="journal article" date="2019" name="Int. J. Syst. Evol. Microbiol.">
        <title>The Global Catalogue of Microorganisms (GCM) 10K type strain sequencing project: providing services to taxonomists for standard genome sequencing and annotation.</title>
        <authorList>
            <consortium name="The Broad Institute Genomics Platform"/>
            <consortium name="The Broad Institute Genome Sequencing Center for Infectious Disease"/>
            <person name="Wu L."/>
            <person name="Ma J."/>
        </authorList>
    </citation>
    <scope>NUCLEOTIDE SEQUENCE [LARGE SCALE GENOMIC DNA]</scope>
    <source>
        <strain evidence="3">CCUG 55585</strain>
    </source>
</reference>
<dbReference type="RefSeq" id="WP_386822690.1">
    <property type="nucleotide sequence ID" value="NZ_JBHTIF010000001.1"/>
</dbReference>
<dbReference type="EMBL" id="JBHTIF010000001">
    <property type="protein sequence ID" value="MFD0725068.1"/>
    <property type="molecule type" value="Genomic_DNA"/>
</dbReference>
<proteinExistence type="predicted"/>
<comment type="caution">
    <text evidence="2">The sequence shown here is derived from an EMBL/GenBank/DDBJ whole genome shotgun (WGS) entry which is preliminary data.</text>
</comment>
<dbReference type="Proteomes" id="UP001597110">
    <property type="component" value="Unassembled WGS sequence"/>
</dbReference>
<accession>A0ABW2YAZ5</accession>
<keyword evidence="1" id="KW-0812">Transmembrane</keyword>
<name>A0ABW2YAZ5_9GAMM</name>
<keyword evidence="3" id="KW-1185">Reference proteome</keyword>